<evidence type="ECO:0000313" key="3">
    <source>
        <dbReference type="EMBL" id="CAE7365161.1"/>
    </source>
</evidence>
<organism evidence="3 4">
    <name type="scientific">Symbiodinium pilosum</name>
    <name type="common">Dinoflagellate</name>
    <dbReference type="NCBI Taxonomy" id="2952"/>
    <lineage>
        <taxon>Eukaryota</taxon>
        <taxon>Sar</taxon>
        <taxon>Alveolata</taxon>
        <taxon>Dinophyceae</taxon>
        <taxon>Suessiales</taxon>
        <taxon>Symbiodiniaceae</taxon>
        <taxon>Symbiodinium</taxon>
    </lineage>
</organism>
<accession>A0A812Q1N6</accession>
<comment type="caution">
    <text evidence="3">The sequence shown here is derived from an EMBL/GenBank/DDBJ whole genome shotgun (WGS) entry which is preliminary data.</text>
</comment>
<name>A0A812Q1N6_SYMPI</name>
<dbReference type="InterPro" id="IPR005135">
    <property type="entry name" value="Endo/exonuclease/phosphatase"/>
</dbReference>
<dbReference type="InterPro" id="IPR036691">
    <property type="entry name" value="Endo/exonu/phosph_ase_sf"/>
</dbReference>
<sequence length="426" mass="47821">MLSHFVQYVLHTRGLSSQVSRCVPLHVSWTIAAWNQHRKSSYFQKDCVWVSTLQRLGYATNDIMDAVADLKVRYSPSELQRWVSGYDVVAVQEADPLFREALGEMGQGMVCGSNDFDGRGVEVESCSALILRNARCLHKESALLSFRSFRGATVSREHLVAHLEHSTGEQLVVCSVHLHVPAMIRKRLNYADYLLPLRHALENVAGQQTLEIPCLLLGDFNLDPADFHQLSIDDAFWKQLLGMRITLSVANVLPCCCMIFSSATFHLVPCDKFRPVVPQGGTTAHASNPSARGDFALVTAGQWRGKALGSPSFKSFERYGSQVSQALSKRIRLKEVIRRCEEARCGLQRAENSLSNAARDAFLLHDTGEQAPLVQLRQARLELNRAELRLRRSLRHSASPMRRTLSNSDHRPLHFERVLAKEALKP</sequence>
<protein>
    <recommendedName>
        <fullName evidence="2">Endonuclease/exonuclease/phosphatase domain-containing protein</fullName>
    </recommendedName>
</protein>
<evidence type="ECO:0000313" key="4">
    <source>
        <dbReference type="Proteomes" id="UP000649617"/>
    </source>
</evidence>
<dbReference type="Proteomes" id="UP000649617">
    <property type="component" value="Unassembled WGS sequence"/>
</dbReference>
<gene>
    <name evidence="3" type="ORF">SPIL2461_LOCUS8806</name>
</gene>
<feature type="domain" description="Endonuclease/exonuclease/phosphatase" evidence="2">
    <location>
        <begin position="75"/>
        <end position="226"/>
    </location>
</feature>
<reference evidence="3" key="1">
    <citation type="submission" date="2021-02" db="EMBL/GenBank/DDBJ databases">
        <authorList>
            <person name="Dougan E. K."/>
            <person name="Rhodes N."/>
            <person name="Thang M."/>
            <person name="Chan C."/>
        </authorList>
    </citation>
    <scope>NUCLEOTIDE SEQUENCE</scope>
</reference>
<evidence type="ECO:0000259" key="2">
    <source>
        <dbReference type="Pfam" id="PF03372"/>
    </source>
</evidence>
<dbReference type="Pfam" id="PF03372">
    <property type="entry name" value="Exo_endo_phos"/>
    <property type="match status" value="1"/>
</dbReference>
<keyword evidence="4" id="KW-1185">Reference proteome</keyword>
<dbReference type="EMBL" id="CAJNIZ010014692">
    <property type="protein sequence ID" value="CAE7365161.1"/>
    <property type="molecule type" value="Genomic_DNA"/>
</dbReference>
<dbReference type="OrthoDB" id="409562at2759"/>
<dbReference type="Gene3D" id="3.60.10.10">
    <property type="entry name" value="Endonuclease/exonuclease/phosphatase"/>
    <property type="match status" value="1"/>
</dbReference>
<proteinExistence type="predicted"/>
<dbReference type="GO" id="GO:0003824">
    <property type="term" value="F:catalytic activity"/>
    <property type="evidence" value="ECO:0007669"/>
    <property type="project" value="InterPro"/>
</dbReference>
<dbReference type="AlphaFoldDB" id="A0A812Q1N6"/>
<feature type="coiled-coil region" evidence="1">
    <location>
        <begin position="333"/>
        <end position="396"/>
    </location>
</feature>
<keyword evidence="1" id="KW-0175">Coiled coil</keyword>
<evidence type="ECO:0000256" key="1">
    <source>
        <dbReference type="SAM" id="Coils"/>
    </source>
</evidence>
<dbReference type="SUPFAM" id="SSF56219">
    <property type="entry name" value="DNase I-like"/>
    <property type="match status" value="1"/>
</dbReference>